<dbReference type="Gene3D" id="3.30.450.40">
    <property type="match status" value="1"/>
</dbReference>
<dbReference type="Gene3D" id="3.60.40.10">
    <property type="entry name" value="PPM-type phosphatase domain"/>
    <property type="match status" value="1"/>
</dbReference>
<feature type="domain" description="PAS" evidence="2">
    <location>
        <begin position="122"/>
        <end position="192"/>
    </location>
</feature>
<dbReference type="PANTHER" id="PTHR43156:SF2">
    <property type="entry name" value="STAGE II SPORULATION PROTEIN E"/>
    <property type="match status" value="1"/>
</dbReference>
<dbReference type="Gene3D" id="3.30.450.20">
    <property type="entry name" value="PAS domain"/>
    <property type="match status" value="2"/>
</dbReference>
<dbReference type="InterPro" id="IPR052016">
    <property type="entry name" value="Bact_Sigma-Reg"/>
</dbReference>
<evidence type="ECO:0000256" key="1">
    <source>
        <dbReference type="ARBA" id="ARBA00022801"/>
    </source>
</evidence>
<dbReference type="Proteomes" id="UP001614391">
    <property type="component" value="Unassembled WGS sequence"/>
</dbReference>
<gene>
    <name evidence="3" type="ORF">ACIGW0_27740</name>
</gene>
<protein>
    <submittedName>
        <fullName evidence="3">SpoIIE family protein phosphatase</fullName>
    </submittedName>
</protein>
<dbReference type="InterPro" id="IPR036457">
    <property type="entry name" value="PPM-type-like_dom_sf"/>
</dbReference>
<evidence type="ECO:0000313" key="3">
    <source>
        <dbReference type="EMBL" id="MFI9123137.1"/>
    </source>
</evidence>
<accession>A0ABW8CZW9</accession>
<proteinExistence type="predicted"/>
<dbReference type="EMBL" id="JBITYT010000014">
    <property type="protein sequence ID" value="MFI9123137.1"/>
    <property type="molecule type" value="Genomic_DNA"/>
</dbReference>
<dbReference type="Pfam" id="PF08447">
    <property type="entry name" value="PAS_3"/>
    <property type="match status" value="1"/>
</dbReference>
<evidence type="ECO:0000259" key="2">
    <source>
        <dbReference type="PROSITE" id="PS50112"/>
    </source>
</evidence>
<dbReference type="InterPro" id="IPR035965">
    <property type="entry name" value="PAS-like_dom_sf"/>
</dbReference>
<dbReference type="SUPFAM" id="SSF55785">
    <property type="entry name" value="PYP-like sensor domain (PAS domain)"/>
    <property type="match status" value="2"/>
</dbReference>
<comment type="caution">
    <text evidence="3">The sequence shown here is derived from an EMBL/GenBank/DDBJ whole genome shotgun (WGS) entry which is preliminary data.</text>
</comment>
<dbReference type="NCBIfam" id="TIGR00229">
    <property type="entry name" value="sensory_box"/>
    <property type="match status" value="1"/>
</dbReference>
<sequence>MSPARALDPKLFDATVAAVALFAGPEHLLVYVNAAYKRMLGARPLRRPAREAYPEPAAERFLSVLDDVLATGRPHQLNDSLLPAPDGPDEVRHFVSSCTPVTTPLGDGVLVVTLETTAETRALQRFEALVTAVSQMVWAVRADGRVEEIVPGWEELTGTPLPDRESREMYDHVHPRDRQALVDAWHRALARRPPEIYQNTFRLRTADGSYRHMATRCVPIVRDGRAEEWIAATVDVEGTWNAELREHLLARVAQASGGGLDAAFAAVVESVVPELADACVILLLSHEEWPLPEHATVTARRVASATRPGLPPAPEEMGQTVTVTPVMREVLESREPRTFRLSPDGRVPPGLVPEVTERWLTASGATSMTLLPLVVDDIVLGYATTATSGDTPVPEPVDVELLREVLHHAQRPIRKVLDLQQARRTALRLQRAQLTRPPAVPGARLAARYQPASPANEIGGDWYDAITLPDGTLVLDIGDVAGHDLGAATVMGQMRSMLRALAWNKGSACTPAAVLGMLDDAAEGLDVGSFTTVVHTHLRRRPDGTWRMTWSNAGHPPPLLVPARGEPRFLDGNGEDPPLGVAPGLPRTSHTHALAPGDTLLQYTDGLIETPGTSLDTGQRRLLEAAALHRDEDLPDLLRLLQDLSDHRDDTAMIAFRAEPAG</sequence>
<dbReference type="InterPro" id="IPR013656">
    <property type="entry name" value="PAS_4"/>
</dbReference>
<dbReference type="CDD" id="cd00130">
    <property type="entry name" value="PAS"/>
    <property type="match status" value="1"/>
</dbReference>
<dbReference type="PROSITE" id="PS50112">
    <property type="entry name" value="PAS"/>
    <property type="match status" value="1"/>
</dbReference>
<reference evidence="3 4" key="1">
    <citation type="submission" date="2024-10" db="EMBL/GenBank/DDBJ databases">
        <title>The Natural Products Discovery Center: Release of the First 8490 Sequenced Strains for Exploring Actinobacteria Biosynthetic Diversity.</title>
        <authorList>
            <person name="Kalkreuter E."/>
            <person name="Kautsar S.A."/>
            <person name="Yang D."/>
            <person name="Bader C.D."/>
            <person name="Teijaro C.N."/>
            <person name="Fluegel L."/>
            <person name="Davis C.M."/>
            <person name="Simpson J.R."/>
            <person name="Lauterbach L."/>
            <person name="Steele A.D."/>
            <person name="Gui C."/>
            <person name="Meng S."/>
            <person name="Li G."/>
            <person name="Viehrig K."/>
            <person name="Ye F."/>
            <person name="Su P."/>
            <person name="Kiefer A.F."/>
            <person name="Nichols A."/>
            <person name="Cepeda A.J."/>
            <person name="Yan W."/>
            <person name="Fan B."/>
            <person name="Jiang Y."/>
            <person name="Adhikari A."/>
            <person name="Zheng C.-J."/>
            <person name="Schuster L."/>
            <person name="Cowan T.M."/>
            <person name="Smanski M.J."/>
            <person name="Chevrette M.G."/>
            <person name="De Carvalho L.P.S."/>
            <person name="Shen B."/>
        </authorList>
    </citation>
    <scope>NUCLEOTIDE SEQUENCE [LARGE SCALE GENOMIC DNA]</scope>
    <source>
        <strain evidence="3 4">NPDC053346</strain>
    </source>
</reference>
<dbReference type="InterPro" id="IPR013655">
    <property type="entry name" value="PAS_fold_3"/>
</dbReference>
<name>A0ABW8CZW9_STRBI</name>
<dbReference type="InterPro" id="IPR029016">
    <property type="entry name" value="GAF-like_dom_sf"/>
</dbReference>
<dbReference type="InterPro" id="IPR001932">
    <property type="entry name" value="PPM-type_phosphatase-like_dom"/>
</dbReference>
<dbReference type="SUPFAM" id="SSF55781">
    <property type="entry name" value="GAF domain-like"/>
    <property type="match status" value="1"/>
</dbReference>
<organism evidence="3 4">
    <name type="scientific">Streptomyces bikiniensis</name>
    <dbReference type="NCBI Taxonomy" id="1896"/>
    <lineage>
        <taxon>Bacteria</taxon>
        <taxon>Bacillati</taxon>
        <taxon>Actinomycetota</taxon>
        <taxon>Actinomycetes</taxon>
        <taxon>Kitasatosporales</taxon>
        <taxon>Streptomycetaceae</taxon>
        <taxon>Streptomyces</taxon>
    </lineage>
</organism>
<dbReference type="SMART" id="SM00091">
    <property type="entry name" value="PAS"/>
    <property type="match status" value="2"/>
</dbReference>
<keyword evidence="4" id="KW-1185">Reference proteome</keyword>
<dbReference type="PANTHER" id="PTHR43156">
    <property type="entry name" value="STAGE II SPORULATION PROTEIN E-RELATED"/>
    <property type="match status" value="1"/>
</dbReference>
<dbReference type="SMART" id="SM00331">
    <property type="entry name" value="PP2C_SIG"/>
    <property type="match status" value="1"/>
</dbReference>
<dbReference type="InterPro" id="IPR000014">
    <property type="entry name" value="PAS"/>
</dbReference>
<dbReference type="Pfam" id="PF08448">
    <property type="entry name" value="PAS_4"/>
    <property type="match status" value="1"/>
</dbReference>
<dbReference type="RefSeq" id="WP_399620023.1">
    <property type="nucleotide sequence ID" value="NZ_JBITYT010000014.1"/>
</dbReference>
<evidence type="ECO:0000313" key="4">
    <source>
        <dbReference type="Proteomes" id="UP001614391"/>
    </source>
</evidence>
<dbReference type="Pfam" id="PF07228">
    <property type="entry name" value="SpoIIE"/>
    <property type="match status" value="1"/>
</dbReference>
<keyword evidence="1" id="KW-0378">Hydrolase</keyword>